<reference evidence="2 3" key="1">
    <citation type="submission" date="2024-08" db="EMBL/GenBank/DDBJ databases">
        <title>Genome mining of Saccharopolyspora cebuensis PGLac3 from Nigerian medicinal plant.</title>
        <authorList>
            <person name="Ezeobiora C.E."/>
            <person name="Igbokwe N.H."/>
            <person name="Amin D.H."/>
            <person name="Mendie U.E."/>
        </authorList>
    </citation>
    <scope>NUCLEOTIDE SEQUENCE [LARGE SCALE GENOMIC DNA]</scope>
    <source>
        <strain evidence="2 3">PGLac3</strain>
    </source>
</reference>
<evidence type="ECO:0000256" key="1">
    <source>
        <dbReference type="SAM" id="MobiDB-lite"/>
    </source>
</evidence>
<accession>A0ABV4CJB8</accession>
<dbReference type="Proteomes" id="UP001564626">
    <property type="component" value="Unassembled WGS sequence"/>
</dbReference>
<keyword evidence="3" id="KW-1185">Reference proteome</keyword>
<comment type="caution">
    <text evidence="2">The sequence shown here is derived from an EMBL/GenBank/DDBJ whole genome shotgun (WGS) entry which is preliminary data.</text>
</comment>
<gene>
    <name evidence="2" type="ORF">AB8O55_11835</name>
</gene>
<dbReference type="RefSeq" id="WP_369774823.1">
    <property type="nucleotide sequence ID" value="NZ_JBGEHV010000017.1"/>
</dbReference>
<evidence type="ECO:0000313" key="2">
    <source>
        <dbReference type="EMBL" id="MEY8040087.1"/>
    </source>
</evidence>
<sequence length="90" mass="10123">MTQRHDPGIDPELHAVVEFAKRTRRELNDLTFRLPGRGDVTAEDCTDLAARLRALAKKLDRHAATRPTHRDAPSSPDPASAPRTWIYPEV</sequence>
<name>A0ABV4CJB8_9PSEU</name>
<proteinExistence type="predicted"/>
<feature type="compositionally biased region" description="Low complexity" evidence="1">
    <location>
        <begin position="73"/>
        <end position="82"/>
    </location>
</feature>
<protein>
    <submittedName>
        <fullName evidence="2">Uncharacterized protein</fullName>
    </submittedName>
</protein>
<dbReference type="EMBL" id="JBGEHV010000017">
    <property type="protein sequence ID" value="MEY8040087.1"/>
    <property type="molecule type" value="Genomic_DNA"/>
</dbReference>
<evidence type="ECO:0000313" key="3">
    <source>
        <dbReference type="Proteomes" id="UP001564626"/>
    </source>
</evidence>
<organism evidence="2 3">
    <name type="scientific">Saccharopolyspora cebuensis</name>
    <dbReference type="NCBI Taxonomy" id="418759"/>
    <lineage>
        <taxon>Bacteria</taxon>
        <taxon>Bacillati</taxon>
        <taxon>Actinomycetota</taxon>
        <taxon>Actinomycetes</taxon>
        <taxon>Pseudonocardiales</taxon>
        <taxon>Pseudonocardiaceae</taxon>
        <taxon>Saccharopolyspora</taxon>
    </lineage>
</organism>
<feature type="region of interest" description="Disordered" evidence="1">
    <location>
        <begin position="60"/>
        <end position="90"/>
    </location>
</feature>
<feature type="compositionally biased region" description="Basic and acidic residues" evidence="1">
    <location>
        <begin position="60"/>
        <end position="72"/>
    </location>
</feature>